<comment type="caution">
    <text evidence="1">The sequence shown here is derived from an EMBL/GenBank/DDBJ whole genome shotgun (WGS) entry which is preliminary data.</text>
</comment>
<reference evidence="1 2" key="1">
    <citation type="submission" date="2024-10" db="EMBL/GenBank/DDBJ databases">
        <title>Updated reference genomes for cyclostephanoid diatoms.</title>
        <authorList>
            <person name="Roberts W.R."/>
            <person name="Alverson A.J."/>
        </authorList>
    </citation>
    <scope>NUCLEOTIDE SEQUENCE [LARGE SCALE GENOMIC DNA]</scope>
    <source>
        <strain evidence="1 2">AJA276-08</strain>
    </source>
</reference>
<evidence type="ECO:0000313" key="2">
    <source>
        <dbReference type="Proteomes" id="UP001530315"/>
    </source>
</evidence>
<protein>
    <submittedName>
        <fullName evidence="1">Uncharacterized protein</fullName>
    </submittedName>
</protein>
<dbReference type="AlphaFoldDB" id="A0ABD3PUE6"/>
<dbReference type="Proteomes" id="UP001530315">
    <property type="component" value="Unassembled WGS sequence"/>
</dbReference>
<evidence type="ECO:0000313" key="1">
    <source>
        <dbReference type="EMBL" id="KAL3790981.1"/>
    </source>
</evidence>
<name>A0ABD3PUE6_9STRA</name>
<organism evidence="1 2">
    <name type="scientific">Stephanodiscus triporus</name>
    <dbReference type="NCBI Taxonomy" id="2934178"/>
    <lineage>
        <taxon>Eukaryota</taxon>
        <taxon>Sar</taxon>
        <taxon>Stramenopiles</taxon>
        <taxon>Ochrophyta</taxon>
        <taxon>Bacillariophyta</taxon>
        <taxon>Coscinodiscophyceae</taxon>
        <taxon>Thalassiosirophycidae</taxon>
        <taxon>Stephanodiscales</taxon>
        <taxon>Stephanodiscaceae</taxon>
        <taxon>Stephanodiscus</taxon>
    </lineage>
</organism>
<dbReference type="EMBL" id="JALLAZ020000612">
    <property type="protein sequence ID" value="KAL3790981.1"/>
    <property type="molecule type" value="Genomic_DNA"/>
</dbReference>
<keyword evidence="2" id="KW-1185">Reference proteome</keyword>
<sequence>MGCLQSSTAATSAYPGNRRVAKPVYQPSHDEYKQVDAATAVAQAHFCGLCPGVTLPSGVHAGDVIHVKAWTG</sequence>
<proteinExistence type="predicted"/>
<accession>A0ABD3PUE6</accession>
<gene>
    <name evidence="1" type="ORF">ACHAW5_000543</name>
</gene>